<dbReference type="Proteomes" id="UP001472866">
    <property type="component" value="Chromosome 13"/>
</dbReference>
<dbReference type="GO" id="GO:0097503">
    <property type="term" value="P:sialylation"/>
    <property type="evidence" value="ECO:0007669"/>
    <property type="project" value="TreeGrafter"/>
</dbReference>
<evidence type="ECO:0000256" key="6">
    <source>
        <dbReference type="ARBA" id="ARBA00022968"/>
    </source>
</evidence>
<keyword evidence="3 15" id="KW-0328">Glycosyltransferase</keyword>
<evidence type="ECO:0000256" key="8">
    <source>
        <dbReference type="ARBA" id="ARBA00023034"/>
    </source>
</evidence>
<evidence type="ECO:0000256" key="3">
    <source>
        <dbReference type="ARBA" id="ARBA00022676"/>
    </source>
</evidence>
<comment type="catalytic activity">
    <reaction evidence="12">
        <text>a beta-D-galactoside + CMP-N-acetyl-beta-neuraminate = an N-acetyl-alpha-neuraminyl-(2-&gt;6)-beta-D-galactosyl derivative + CMP + H(+)</text>
        <dbReference type="Rhea" id="RHEA:52104"/>
        <dbReference type="ChEBI" id="CHEBI:15378"/>
        <dbReference type="ChEBI" id="CHEBI:28034"/>
        <dbReference type="ChEBI" id="CHEBI:57812"/>
        <dbReference type="ChEBI" id="CHEBI:60377"/>
        <dbReference type="ChEBI" id="CHEBI:136398"/>
        <dbReference type="EC" id="2.4.3.1"/>
    </reaction>
</comment>
<dbReference type="Gene3D" id="3.90.1480.20">
    <property type="entry name" value="Glycosyl transferase family 29"/>
    <property type="match status" value="1"/>
</dbReference>
<comment type="similarity">
    <text evidence="2">Belongs to the glycosyltransferase 29 family.</text>
</comment>
<dbReference type="PANTHER" id="PTHR46059">
    <property type="entry name" value="BETA-GALACTOSIDE ALPHA-2,6-SIALYLTRANSFERASE"/>
    <property type="match status" value="1"/>
</dbReference>
<feature type="region of interest" description="Disordered" evidence="14">
    <location>
        <begin position="109"/>
        <end position="132"/>
    </location>
</feature>
<dbReference type="AlphaFoldDB" id="A0AAX4PJ22"/>
<evidence type="ECO:0000256" key="10">
    <source>
        <dbReference type="ARBA" id="ARBA00023157"/>
    </source>
</evidence>
<evidence type="ECO:0000256" key="11">
    <source>
        <dbReference type="ARBA" id="ARBA00023180"/>
    </source>
</evidence>
<evidence type="ECO:0000256" key="13">
    <source>
        <dbReference type="ARBA" id="ARBA00034329"/>
    </source>
</evidence>
<keyword evidence="16" id="KW-1185">Reference proteome</keyword>
<dbReference type="GO" id="GO:0003835">
    <property type="term" value="F:beta-galactoside alpha-2,6-sialyltransferase activity"/>
    <property type="evidence" value="ECO:0007669"/>
    <property type="project" value="UniProtKB-EC"/>
</dbReference>
<keyword evidence="10" id="KW-1015">Disulfide bond</keyword>
<evidence type="ECO:0000256" key="1">
    <source>
        <dbReference type="ARBA" id="ARBA00004447"/>
    </source>
</evidence>
<keyword evidence="7" id="KW-1133">Transmembrane helix</keyword>
<dbReference type="InterPro" id="IPR038578">
    <property type="entry name" value="GT29-like_sf"/>
</dbReference>
<protein>
    <recommendedName>
        <fullName evidence="13">beta-galactoside alpha-(2,6)-sialyltransferase</fullName>
        <ecNumber evidence="13">2.4.3.1</ecNumber>
    </recommendedName>
</protein>
<gene>
    <name evidence="15" type="ORF">HKI87_13g72660</name>
</gene>
<evidence type="ECO:0000256" key="7">
    <source>
        <dbReference type="ARBA" id="ARBA00022989"/>
    </source>
</evidence>
<dbReference type="GO" id="GO:0032580">
    <property type="term" value="C:Golgi cisterna membrane"/>
    <property type="evidence" value="ECO:0007669"/>
    <property type="project" value="UniProtKB-SubCell"/>
</dbReference>
<evidence type="ECO:0000256" key="2">
    <source>
        <dbReference type="ARBA" id="ARBA00006003"/>
    </source>
</evidence>
<accession>A0AAX4PJ22</accession>
<keyword evidence="5" id="KW-0812">Transmembrane</keyword>
<dbReference type="PANTHER" id="PTHR46059:SF1">
    <property type="entry name" value="BETA-GALACTOSIDE ALPHA-2,6-SIALYLTRANSFERASE"/>
    <property type="match status" value="1"/>
</dbReference>
<keyword evidence="8" id="KW-0333">Golgi apparatus</keyword>
<name>A0AAX4PJ22_9CHLO</name>
<proteinExistence type="inferred from homology"/>
<reference evidence="15 16" key="1">
    <citation type="submission" date="2024-03" db="EMBL/GenBank/DDBJ databases">
        <title>Complete genome sequence of the green alga Chloropicon roscoffensis RCC1871.</title>
        <authorList>
            <person name="Lemieux C."/>
            <person name="Pombert J.-F."/>
            <person name="Otis C."/>
            <person name="Turmel M."/>
        </authorList>
    </citation>
    <scope>NUCLEOTIDE SEQUENCE [LARGE SCALE GENOMIC DNA]</scope>
    <source>
        <strain evidence="15 16">RCC1871</strain>
    </source>
</reference>
<organism evidence="15 16">
    <name type="scientific">Chloropicon roscoffensis</name>
    <dbReference type="NCBI Taxonomy" id="1461544"/>
    <lineage>
        <taxon>Eukaryota</taxon>
        <taxon>Viridiplantae</taxon>
        <taxon>Chlorophyta</taxon>
        <taxon>Chloropicophyceae</taxon>
        <taxon>Chloropicales</taxon>
        <taxon>Chloropicaceae</taxon>
        <taxon>Chloropicon</taxon>
    </lineage>
</organism>
<dbReference type="InterPro" id="IPR001675">
    <property type="entry name" value="Glyco_trans_29"/>
</dbReference>
<evidence type="ECO:0000256" key="9">
    <source>
        <dbReference type="ARBA" id="ARBA00023136"/>
    </source>
</evidence>
<dbReference type="EMBL" id="CP151513">
    <property type="protein sequence ID" value="WZN65704.1"/>
    <property type="molecule type" value="Genomic_DNA"/>
</dbReference>
<evidence type="ECO:0000313" key="15">
    <source>
        <dbReference type="EMBL" id="WZN65704.1"/>
    </source>
</evidence>
<keyword evidence="4" id="KW-0808">Transferase</keyword>
<dbReference type="Pfam" id="PF00777">
    <property type="entry name" value="Glyco_transf_29"/>
    <property type="match status" value="1"/>
</dbReference>
<evidence type="ECO:0000256" key="14">
    <source>
        <dbReference type="SAM" id="MobiDB-lite"/>
    </source>
</evidence>
<evidence type="ECO:0000256" key="4">
    <source>
        <dbReference type="ARBA" id="ARBA00022679"/>
    </source>
</evidence>
<keyword evidence="9" id="KW-0472">Membrane</keyword>
<keyword evidence="6" id="KW-0735">Signal-anchor</keyword>
<evidence type="ECO:0000256" key="5">
    <source>
        <dbReference type="ARBA" id="ARBA00022692"/>
    </source>
</evidence>
<evidence type="ECO:0000313" key="16">
    <source>
        <dbReference type="Proteomes" id="UP001472866"/>
    </source>
</evidence>
<keyword evidence="11" id="KW-0325">Glycoprotein</keyword>
<comment type="subcellular location">
    <subcellularLocation>
        <location evidence="1">Golgi apparatus</location>
        <location evidence="1">Golgi stack membrane</location>
        <topology evidence="1">Single-pass type II membrane protein</topology>
    </subcellularLocation>
</comment>
<sequence length="510" mass="58319">MSEGGGDEEGPLLSQEQQLRRARDDNYVHVSKAKLGSMVGLILVLLAALASTYASDWASFRLEVKQEQQVVRLDDLMNDAVREKVVNAEAAFENAEIEDAEAEERARAEAAAERTREKKRRAQEKRDKKARVAAEVEAKQDFSVTVSDYVKERNEKRKKRGSDKAKYYDAMQKAMIERGQRQWKAHLRSMVPRDFTLPPELQKIVDEYDGSLKPPEYCYRSPKRGKKVAPREPDAEDSKYASLPLEVSKKILRLASAHYPCLIAHRDCMYQETNEKWKKHYISFDKLYFKGSAKTKEEKVARLPDFSALRLGSCAIVGNADNVLKGKYGKEIDEHDFVVRFNVVTKPYKEAVGTKAHGIFYKTNYKSDLKPKMFNFFPKYVPMELDPKDLPGGVPPLIHSRLDLHEWRFDLEQMFWAYLEEKNMTTAMESFGVPKLPHATGGIGRLRSMVHLLRLGVCDRLDVYGFSVGGGKYFERNKVVSRAHPIQAENYVFRLLMATGTHGKLCVYGK</sequence>
<evidence type="ECO:0000256" key="12">
    <source>
        <dbReference type="ARBA" id="ARBA00034249"/>
    </source>
</evidence>
<dbReference type="EC" id="2.4.3.1" evidence="13"/>